<feature type="region of interest" description="Disordered" evidence="1">
    <location>
        <begin position="1"/>
        <end position="33"/>
    </location>
</feature>
<dbReference type="Proteomes" id="UP000003751">
    <property type="component" value="Unassembled WGS sequence"/>
</dbReference>
<evidence type="ECO:0000313" key="2">
    <source>
        <dbReference type="EMBL" id="EFW93749.1"/>
    </source>
</evidence>
<feature type="compositionally biased region" description="Basic and acidic residues" evidence="1">
    <location>
        <begin position="19"/>
        <end position="33"/>
    </location>
</feature>
<organism evidence="2 3">
    <name type="scientific">Haladaptatus paucihalophilus DX253</name>
    <dbReference type="NCBI Taxonomy" id="797209"/>
    <lineage>
        <taxon>Archaea</taxon>
        <taxon>Methanobacteriati</taxon>
        <taxon>Methanobacteriota</taxon>
        <taxon>Stenosarchaea group</taxon>
        <taxon>Halobacteria</taxon>
        <taxon>Halobacteriales</taxon>
        <taxon>Haladaptataceae</taxon>
        <taxon>Haladaptatus</taxon>
    </lineage>
</organism>
<evidence type="ECO:0000313" key="3">
    <source>
        <dbReference type="Proteomes" id="UP000003751"/>
    </source>
</evidence>
<dbReference type="EMBL" id="AEMG01000002">
    <property type="protein sequence ID" value="EFW93749.1"/>
    <property type="molecule type" value="Genomic_DNA"/>
</dbReference>
<reference evidence="2 3" key="1">
    <citation type="journal article" date="2014" name="ISME J.">
        <title>Trehalose/2-sulfotrehalose biosynthesis and glycine-betaine uptake are widely spread mechanisms for osmoadaptation in the Halobacteriales.</title>
        <authorList>
            <person name="Youssef N.H."/>
            <person name="Savage-Ashlock K.N."/>
            <person name="McCully A.L."/>
            <person name="Luedtke B."/>
            <person name="Shaw E.I."/>
            <person name="Hoff W.D."/>
            <person name="Elshahed M.S."/>
        </authorList>
    </citation>
    <scope>NUCLEOTIDE SEQUENCE [LARGE SCALE GENOMIC DNA]</scope>
    <source>
        <strain evidence="2 3">DX253</strain>
    </source>
</reference>
<comment type="caution">
    <text evidence="2">The sequence shown here is derived from an EMBL/GenBank/DDBJ whole genome shotgun (WGS) entry which is preliminary data.</text>
</comment>
<evidence type="ECO:0000256" key="1">
    <source>
        <dbReference type="SAM" id="MobiDB-lite"/>
    </source>
</evidence>
<gene>
    <name evidence="2" type="ORF">ZOD2009_01360</name>
</gene>
<proteinExistence type="predicted"/>
<protein>
    <submittedName>
        <fullName evidence="2">Uncharacterized protein</fullName>
    </submittedName>
</protein>
<sequence>MQNSPEGMLKSPPTAENGSDERDATSEETETRM</sequence>
<accession>E7QMV4</accession>
<name>E7QMV4_HALPU</name>
<dbReference type="AlphaFoldDB" id="E7QMV4"/>